<reference evidence="1 2" key="1">
    <citation type="submission" date="2015-11" db="EMBL/GenBank/DDBJ databases">
        <title>Genome-wide analysis reveals the secondary metabolome in Streptomyces kanasensis ZX01.</title>
        <authorList>
            <person name="Zhang G."/>
            <person name="Han L."/>
            <person name="Feng J."/>
            <person name="Zhang X."/>
        </authorList>
    </citation>
    <scope>NUCLEOTIDE SEQUENCE [LARGE SCALE GENOMIC DNA]</scope>
    <source>
        <strain evidence="1 2">ZX01</strain>
    </source>
</reference>
<accession>A0A117IX13</accession>
<organism evidence="1 2">
    <name type="scientific">Streptomyces kanasensis</name>
    <dbReference type="NCBI Taxonomy" id="936756"/>
    <lineage>
        <taxon>Bacteria</taxon>
        <taxon>Bacillati</taxon>
        <taxon>Actinomycetota</taxon>
        <taxon>Actinomycetes</taxon>
        <taxon>Kitasatosporales</taxon>
        <taxon>Streptomycetaceae</taxon>
        <taxon>Streptomyces</taxon>
    </lineage>
</organism>
<protein>
    <submittedName>
        <fullName evidence="1">Uncharacterized protein</fullName>
    </submittedName>
</protein>
<keyword evidence="2" id="KW-1185">Reference proteome</keyword>
<dbReference type="EMBL" id="LNSV01000007">
    <property type="protein sequence ID" value="KUH39888.1"/>
    <property type="molecule type" value="Genomic_DNA"/>
</dbReference>
<evidence type="ECO:0000313" key="2">
    <source>
        <dbReference type="Proteomes" id="UP000054011"/>
    </source>
</evidence>
<proteinExistence type="predicted"/>
<name>A0A117IX13_9ACTN</name>
<evidence type="ECO:0000313" key="1">
    <source>
        <dbReference type="EMBL" id="KUH39888.1"/>
    </source>
</evidence>
<dbReference type="AlphaFoldDB" id="A0A117IX13"/>
<comment type="caution">
    <text evidence="1">The sequence shown here is derived from an EMBL/GenBank/DDBJ whole genome shotgun (WGS) entry which is preliminary data.</text>
</comment>
<dbReference type="Proteomes" id="UP000054011">
    <property type="component" value="Unassembled WGS sequence"/>
</dbReference>
<gene>
    <name evidence="1" type="ORF">ATE80_04850</name>
</gene>
<sequence length="223" mass="24498">MGVSVLAVPAGSRPSELSRVEDTRGFRLDPPVAFADFRMTERYKGSYVGVVGGVVGCAGEEWDCLKDWSYVTRPGITPEDADRIVRNAVGTGANYIRRSDIPEAQNRLVFRALQGDVPDPEGAARRMMRSIERNEQVPFQLGPHTKWAWPAQHSRIEGAPGTAMICRHSRYSEVAGTEIASSVDATCVWADHSTVAAIKGYDMPLDDLADLAAELHRTARVRE</sequence>